<evidence type="ECO:0000256" key="3">
    <source>
        <dbReference type="ARBA" id="ARBA00022475"/>
    </source>
</evidence>
<dbReference type="GO" id="GO:0005524">
    <property type="term" value="F:ATP binding"/>
    <property type="evidence" value="ECO:0007669"/>
    <property type="project" value="UniProtKB-KW"/>
</dbReference>
<feature type="transmembrane region" description="Helical" evidence="9">
    <location>
        <begin position="15"/>
        <end position="36"/>
    </location>
</feature>
<keyword evidence="4 9" id="KW-0812">Transmembrane</keyword>
<feature type="transmembrane region" description="Helical" evidence="9">
    <location>
        <begin position="241"/>
        <end position="260"/>
    </location>
</feature>
<dbReference type="STRING" id="89093.SAMN04488558_10143"/>
<dbReference type="InterPro" id="IPR003593">
    <property type="entry name" value="AAA+_ATPase"/>
</dbReference>
<keyword evidence="6 12" id="KW-0067">ATP-binding</keyword>
<feature type="transmembrane region" description="Helical" evidence="9">
    <location>
        <begin position="56"/>
        <end position="80"/>
    </location>
</feature>
<dbReference type="SUPFAM" id="SSF52540">
    <property type="entry name" value="P-loop containing nucleoside triphosphate hydrolases"/>
    <property type="match status" value="1"/>
</dbReference>
<evidence type="ECO:0000256" key="7">
    <source>
        <dbReference type="ARBA" id="ARBA00022989"/>
    </source>
</evidence>
<evidence type="ECO:0000259" key="11">
    <source>
        <dbReference type="PROSITE" id="PS50929"/>
    </source>
</evidence>
<dbReference type="InterPro" id="IPR003439">
    <property type="entry name" value="ABC_transporter-like_ATP-bd"/>
</dbReference>
<evidence type="ECO:0000313" key="13">
    <source>
        <dbReference type="Proteomes" id="UP000198833"/>
    </source>
</evidence>
<proteinExistence type="predicted"/>
<dbReference type="PROSITE" id="PS50929">
    <property type="entry name" value="ABC_TM1F"/>
    <property type="match status" value="1"/>
</dbReference>
<name>A0A1H8YWE2_9LACT</name>
<evidence type="ECO:0000256" key="1">
    <source>
        <dbReference type="ARBA" id="ARBA00004651"/>
    </source>
</evidence>
<evidence type="ECO:0000256" key="5">
    <source>
        <dbReference type="ARBA" id="ARBA00022741"/>
    </source>
</evidence>
<evidence type="ECO:0000256" key="9">
    <source>
        <dbReference type="SAM" id="Phobius"/>
    </source>
</evidence>
<evidence type="ECO:0000313" key="12">
    <source>
        <dbReference type="EMBL" id="SEP56383.1"/>
    </source>
</evidence>
<dbReference type="Gene3D" id="3.40.50.300">
    <property type="entry name" value="P-loop containing nucleotide triphosphate hydrolases"/>
    <property type="match status" value="1"/>
</dbReference>
<evidence type="ECO:0000256" key="4">
    <source>
        <dbReference type="ARBA" id="ARBA00022692"/>
    </source>
</evidence>
<gene>
    <name evidence="12" type="ORF">SAMN04488558_10143</name>
</gene>
<dbReference type="InterPro" id="IPR011527">
    <property type="entry name" value="ABC1_TM_dom"/>
</dbReference>
<keyword evidence="3" id="KW-1003">Cell membrane</keyword>
<sequence>MINSLWKFIKENPKVYLLGVFLAVIGAGFYVTNNYMIQLFVDGIVAASLTWPQLKLYASIFALVALANYVNDLVLVRILFKQSYLFQNALRMKTFERLLTFKKPFFQSFRSGDLMTRLTSDVDQLGNTMTYGVLLIIVDGLWMLMLLTYLIVMVSWRLTLISVFPLVFFGLGVFFLGKVVDQRYTESRDAVAELSNQVLEVVEGVRVMRAYGRRDLEQAKFQEKTQAVTDKFNHLYLANALYTPLIRFFSGLSVLVSIGYGSQLVSQADMSVGQLVAFQIYLGMFLYTIWGISDIFALYQTGKVSFRKIQEIIEHDNPVEASGQQALETFDKITFDDYYFTYPSEAEPTLKGISLALKKGQTLGIVGKTGSGKTTLIAQFLRQYPVDQEGRIMINDQAIQSYRIQEIEGLIGYVPQDHVLFSKTVRENILFGNDQAGEEEFNQAVAGADFQKDISHLSQGFDTLIGEKGVAISGGQKQRVSIARALIRQPELLILDDSLSAVDAKTEQAIIHQIQNIRRGKTNIIVTHRLSAVMEADSIIVLDDGRIIEQGSAQELLMHHGWFKEQFDRQQMEGKS</sequence>
<dbReference type="Pfam" id="PF00664">
    <property type="entry name" value="ABC_membrane"/>
    <property type="match status" value="1"/>
</dbReference>
<dbReference type="AlphaFoldDB" id="A0A1H8YWE2"/>
<dbReference type="Proteomes" id="UP000198833">
    <property type="component" value="Unassembled WGS sequence"/>
</dbReference>
<dbReference type="PANTHER" id="PTHR43394:SF1">
    <property type="entry name" value="ATP-BINDING CASSETTE SUB-FAMILY B MEMBER 10, MITOCHONDRIAL"/>
    <property type="match status" value="1"/>
</dbReference>
<evidence type="ECO:0000256" key="2">
    <source>
        <dbReference type="ARBA" id="ARBA00022448"/>
    </source>
</evidence>
<dbReference type="FunFam" id="3.40.50.300:FF:000221">
    <property type="entry name" value="Multidrug ABC transporter ATP-binding protein"/>
    <property type="match status" value="1"/>
</dbReference>
<dbReference type="SUPFAM" id="SSF90123">
    <property type="entry name" value="ABC transporter transmembrane region"/>
    <property type="match status" value="1"/>
</dbReference>
<dbReference type="GO" id="GO:0005886">
    <property type="term" value="C:plasma membrane"/>
    <property type="evidence" value="ECO:0007669"/>
    <property type="project" value="UniProtKB-SubCell"/>
</dbReference>
<dbReference type="InterPro" id="IPR036640">
    <property type="entry name" value="ABC1_TM_sf"/>
</dbReference>
<keyword evidence="2" id="KW-0813">Transport</keyword>
<comment type="subcellular location">
    <subcellularLocation>
        <location evidence="1">Cell membrane</location>
        <topology evidence="1">Multi-pass membrane protein</topology>
    </subcellularLocation>
</comment>
<feature type="domain" description="ABC transmembrane type-1" evidence="11">
    <location>
        <begin position="17"/>
        <end position="301"/>
    </location>
</feature>
<feature type="transmembrane region" description="Helical" evidence="9">
    <location>
        <begin position="280"/>
        <end position="299"/>
    </location>
</feature>
<reference evidence="12 13" key="1">
    <citation type="submission" date="2016-10" db="EMBL/GenBank/DDBJ databases">
        <authorList>
            <person name="de Groot N.N."/>
        </authorList>
    </citation>
    <scope>NUCLEOTIDE SEQUENCE [LARGE SCALE GENOMIC DNA]</scope>
    <source>
        <strain evidence="12 13">DSM 15695</strain>
    </source>
</reference>
<evidence type="ECO:0000259" key="10">
    <source>
        <dbReference type="PROSITE" id="PS50893"/>
    </source>
</evidence>
<feature type="transmembrane region" description="Helical" evidence="9">
    <location>
        <begin position="158"/>
        <end position="177"/>
    </location>
</feature>
<keyword evidence="7 9" id="KW-1133">Transmembrane helix</keyword>
<dbReference type="InterPro" id="IPR039421">
    <property type="entry name" value="Type_1_exporter"/>
</dbReference>
<dbReference type="SMART" id="SM00382">
    <property type="entry name" value="AAA"/>
    <property type="match status" value="1"/>
</dbReference>
<dbReference type="EMBL" id="FOEN01000001">
    <property type="protein sequence ID" value="SEP56383.1"/>
    <property type="molecule type" value="Genomic_DNA"/>
</dbReference>
<keyword evidence="5" id="KW-0547">Nucleotide-binding</keyword>
<keyword evidence="8 9" id="KW-0472">Membrane</keyword>
<dbReference type="PROSITE" id="PS50893">
    <property type="entry name" value="ABC_TRANSPORTER_2"/>
    <property type="match status" value="1"/>
</dbReference>
<dbReference type="Gene3D" id="1.20.1560.10">
    <property type="entry name" value="ABC transporter type 1, transmembrane domain"/>
    <property type="match status" value="1"/>
</dbReference>
<evidence type="ECO:0000256" key="6">
    <source>
        <dbReference type="ARBA" id="ARBA00022840"/>
    </source>
</evidence>
<dbReference type="GO" id="GO:0015421">
    <property type="term" value="F:ABC-type oligopeptide transporter activity"/>
    <property type="evidence" value="ECO:0007669"/>
    <property type="project" value="TreeGrafter"/>
</dbReference>
<organism evidence="12 13">
    <name type="scientific">Ignavigranum ruoffiae</name>
    <dbReference type="NCBI Taxonomy" id="89093"/>
    <lineage>
        <taxon>Bacteria</taxon>
        <taxon>Bacillati</taxon>
        <taxon>Bacillota</taxon>
        <taxon>Bacilli</taxon>
        <taxon>Lactobacillales</taxon>
        <taxon>Aerococcaceae</taxon>
        <taxon>Ignavigranum</taxon>
    </lineage>
</organism>
<dbReference type="CDD" id="cd18541">
    <property type="entry name" value="ABC_6TM_TmrB_like"/>
    <property type="match status" value="1"/>
</dbReference>
<dbReference type="RefSeq" id="WP_092569568.1">
    <property type="nucleotide sequence ID" value="NZ_CALUDV010000012.1"/>
</dbReference>
<dbReference type="PANTHER" id="PTHR43394">
    <property type="entry name" value="ATP-DEPENDENT PERMEASE MDL1, MITOCHONDRIAL"/>
    <property type="match status" value="1"/>
</dbReference>
<evidence type="ECO:0000256" key="8">
    <source>
        <dbReference type="ARBA" id="ARBA00023136"/>
    </source>
</evidence>
<keyword evidence="13" id="KW-1185">Reference proteome</keyword>
<dbReference type="InterPro" id="IPR017871">
    <property type="entry name" value="ABC_transporter-like_CS"/>
</dbReference>
<dbReference type="Pfam" id="PF00005">
    <property type="entry name" value="ABC_tran"/>
    <property type="match status" value="1"/>
</dbReference>
<dbReference type="OrthoDB" id="9770415at2"/>
<accession>A0A1H8YWE2</accession>
<protein>
    <submittedName>
        <fullName evidence="12">ATP-binding cassette, subfamily B, tetracycline resistant protein</fullName>
    </submittedName>
</protein>
<feature type="transmembrane region" description="Helical" evidence="9">
    <location>
        <begin position="131"/>
        <end position="152"/>
    </location>
</feature>
<feature type="domain" description="ABC transporter" evidence="10">
    <location>
        <begin position="333"/>
        <end position="569"/>
    </location>
</feature>
<dbReference type="InterPro" id="IPR027417">
    <property type="entry name" value="P-loop_NTPase"/>
</dbReference>
<dbReference type="GO" id="GO:0016887">
    <property type="term" value="F:ATP hydrolysis activity"/>
    <property type="evidence" value="ECO:0007669"/>
    <property type="project" value="InterPro"/>
</dbReference>
<dbReference type="PROSITE" id="PS00211">
    <property type="entry name" value="ABC_TRANSPORTER_1"/>
    <property type="match status" value="1"/>
</dbReference>